<evidence type="ECO:0000313" key="2">
    <source>
        <dbReference type="Proteomes" id="UP000279457"/>
    </source>
</evidence>
<proteinExistence type="predicted"/>
<comment type="caution">
    <text evidence="1">The sequence shown here is derived from an EMBL/GenBank/DDBJ whole genome shotgun (WGS) entry which is preliminary data.</text>
</comment>
<dbReference type="AlphaFoldDB" id="A0A3N6UMI0"/>
<sequence length="188" mass="21118">MPRKTKVRMKKTGKATCSKRRAPTSSVVFGIVDFEPVKHPHCSSFARTIGSETFRDRVDRGYFSGKQDVRYYLRPITSGDSPTEATHALIHYCPKHDLYFNARIRFYAGAELLMGAAQSDLWRLWMLLSGASLEWVELVAKSLNEKGVAETAFYSLPAENLAEAQCRGGLGVVYEGEIIPSKEVVTWH</sequence>
<accession>A0A3N6UMI0</accession>
<evidence type="ECO:0000313" key="1">
    <source>
        <dbReference type="EMBL" id="RQM37129.1"/>
    </source>
</evidence>
<dbReference type="RefSeq" id="WP_124234239.1">
    <property type="nucleotide sequence ID" value="NZ_RHHM01000014.1"/>
</dbReference>
<reference evidence="1 2" key="1">
    <citation type="submission" date="2018-10" db="EMBL/GenBank/DDBJ databases">
        <title>Draft genome sequence for the type isolate of Erwinia psidii, agent causal of bacterial blight in guava (Psidium guajava) and wilt and die-back of Eucalyptus spp.</title>
        <authorList>
            <person name="Hermenegildo P.S."/>
            <person name="Santos S.A."/>
            <person name="Guimaraes L.M.S."/>
            <person name="Vidigal P.M.P."/>
            <person name="Pereira I.C."/>
            <person name="Badel J.L."/>
            <person name="Alfenas-Zerbini P."/>
            <person name="Ferreira M.A.S.V."/>
            <person name="Alfenas A.C."/>
        </authorList>
    </citation>
    <scope>NUCLEOTIDE SEQUENCE [LARGE SCALE GENOMIC DNA]</scope>
    <source>
        <strain evidence="1 2">IBSBF 435</strain>
    </source>
</reference>
<gene>
    <name evidence="1" type="ORF">EB241_17165</name>
</gene>
<dbReference type="EMBL" id="RHHM01000014">
    <property type="protein sequence ID" value="RQM37129.1"/>
    <property type="molecule type" value="Genomic_DNA"/>
</dbReference>
<name>A0A3N6UMI0_9GAMM</name>
<organism evidence="1 2">
    <name type="scientific">Erwinia psidii</name>
    <dbReference type="NCBI Taxonomy" id="69224"/>
    <lineage>
        <taxon>Bacteria</taxon>
        <taxon>Pseudomonadati</taxon>
        <taxon>Pseudomonadota</taxon>
        <taxon>Gammaproteobacteria</taxon>
        <taxon>Enterobacterales</taxon>
        <taxon>Erwiniaceae</taxon>
        <taxon>Erwinia</taxon>
    </lineage>
</organism>
<protein>
    <submittedName>
        <fullName evidence="1">Uncharacterized protein</fullName>
    </submittedName>
</protein>
<dbReference type="Proteomes" id="UP000279457">
    <property type="component" value="Unassembled WGS sequence"/>
</dbReference>
<keyword evidence="2" id="KW-1185">Reference proteome</keyword>